<comment type="caution">
    <text evidence="2">The sequence shown here is derived from an EMBL/GenBank/DDBJ whole genome shotgun (WGS) entry which is preliminary data.</text>
</comment>
<keyword evidence="1" id="KW-0812">Transmembrane</keyword>
<feature type="transmembrane region" description="Helical" evidence="1">
    <location>
        <begin position="63"/>
        <end position="81"/>
    </location>
</feature>
<keyword evidence="1" id="KW-1133">Transmembrane helix</keyword>
<reference evidence="2" key="1">
    <citation type="submission" date="2019-11" db="EMBL/GenBank/DDBJ databases">
        <title>Genomic insights into an expanded diversity of filamentous marine cyanobacteria reveals the extraordinary biosynthetic potential of Moorea and Okeania.</title>
        <authorList>
            <person name="Ferreira Leao T."/>
            <person name="Wang M."/>
            <person name="Moss N."/>
            <person name="Da Silva R."/>
            <person name="Sanders J."/>
            <person name="Nurk S."/>
            <person name="Gurevich A."/>
            <person name="Humphrey G."/>
            <person name="Reher R."/>
            <person name="Zhu Q."/>
            <person name="Belda-Ferre P."/>
            <person name="Glukhov E."/>
            <person name="Rex R."/>
            <person name="Dorrestein P.C."/>
            <person name="Knight R."/>
            <person name="Pevzner P."/>
            <person name="Gerwick W.H."/>
            <person name="Gerwick L."/>
        </authorList>
    </citation>
    <scope>NUCLEOTIDE SEQUENCE</scope>
    <source>
        <strain evidence="2">SIO1C4</strain>
    </source>
</reference>
<dbReference type="GO" id="GO:0016874">
    <property type="term" value="F:ligase activity"/>
    <property type="evidence" value="ECO:0007669"/>
    <property type="project" value="UniProtKB-KW"/>
</dbReference>
<evidence type="ECO:0000313" key="2">
    <source>
        <dbReference type="EMBL" id="NER32369.1"/>
    </source>
</evidence>
<dbReference type="AlphaFoldDB" id="A0A6B3NGU1"/>
<feature type="transmembrane region" description="Helical" evidence="1">
    <location>
        <begin position="101"/>
        <end position="119"/>
    </location>
</feature>
<evidence type="ECO:0000256" key="1">
    <source>
        <dbReference type="SAM" id="Phobius"/>
    </source>
</evidence>
<protein>
    <submittedName>
        <fullName evidence="2">O-antigen ligase domain-containing protein</fullName>
    </submittedName>
</protein>
<feature type="transmembrane region" description="Helical" evidence="1">
    <location>
        <begin position="12"/>
        <end position="43"/>
    </location>
</feature>
<accession>A0A6B3NGU1</accession>
<dbReference type="EMBL" id="JAAHFQ010001206">
    <property type="protein sequence ID" value="NER32369.1"/>
    <property type="molecule type" value="Genomic_DNA"/>
</dbReference>
<sequence>MKPQNLEETLVWYYITGTYVLFFLGAQYVVAPMLAYFLVLYLVKKLWEQNEETPPEERISIPLGVWIWIVAMLVMGLALVVGHLEFNLGTVKTIKSFVNSFLRTWALLAVFPLIGCLKIRPQLIYRA</sequence>
<gene>
    <name evidence="2" type="ORF">F6J89_33440</name>
</gene>
<organism evidence="2">
    <name type="scientific">Symploca sp. SIO1C4</name>
    <dbReference type="NCBI Taxonomy" id="2607765"/>
    <lineage>
        <taxon>Bacteria</taxon>
        <taxon>Bacillati</taxon>
        <taxon>Cyanobacteriota</taxon>
        <taxon>Cyanophyceae</taxon>
        <taxon>Coleofasciculales</taxon>
        <taxon>Coleofasciculaceae</taxon>
        <taxon>Symploca</taxon>
    </lineage>
</organism>
<keyword evidence="2" id="KW-0436">Ligase</keyword>
<proteinExistence type="predicted"/>
<keyword evidence="1" id="KW-0472">Membrane</keyword>
<name>A0A6B3NGU1_9CYAN</name>
<feature type="non-terminal residue" evidence="2">
    <location>
        <position position="127"/>
    </location>
</feature>